<evidence type="ECO:0000313" key="2">
    <source>
        <dbReference type="EMBL" id="CAA9373650.1"/>
    </source>
</evidence>
<protein>
    <submittedName>
        <fullName evidence="2">Uncharacterized protein</fullName>
    </submittedName>
</protein>
<gene>
    <name evidence="2" type="ORF">AVDCRST_MAG21-883</name>
</gene>
<feature type="non-terminal residue" evidence="2">
    <location>
        <position position="1"/>
    </location>
</feature>
<organism evidence="2">
    <name type="scientific">uncultured Nocardioidaceae bacterium</name>
    <dbReference type="NCBI Taxonomy" id="253824"/>
    <lineage>
        <taxon>Bacteria</taxon>
        <taxon>Bacillati</taxon>
        <taxon>Actinomycetota</taxon>
        <taxon>Actinomycetes</taxon>
        <taxon>Propionibacteriales</taxon>
        <taxon>Nocardioidaceae</taxon>
        <taxon>environmental samples</taxon>
    </lineage>
</organism>
<feature type="compositionally biased region" description="Basic residues" evidence="1">
    <location>
        <begin position="20"/>
        <end position="29"/>
    </location>
</feature>
<feature type="region of interest" description="Disordered" evidence="1">
    <location>
        <begin position="1"/>
        <end position="47"/>
    </location>
</feature>
<dbReference type="AlphaFoldDB" id="A0A6J4N1B9"/>
<dbReference type="EMBL" id="CADCUL010000094">
    <property type="protein sequence ID" value="CAA9373650.1"/>
    <property type="molecule type" value="Genomic_DNA"/>
</dbReference>
<name>A0A6J4N1B9_9ACTN</name>
<sequence length="64" mass="7209">GQVDSRRYPFRRAPPADRPRGRRGPRRGRLAGQCRNRTEKPVARRAACPAGHLELPADPRVRGL</sequence>
<proteinExistence type="predicted"/>
<accession>A0A6J4N1B9</accession>
<feature type="non-terminal residue" evidence="2">
    <location>
        <position position="64"/>
    </location>
</feature>
<evidence type="ECO:0000256" key="1">
    <source>
        <dbReference type="SAM" id="MobiDB-lite"/>
    </source>
</evidence>
<reference evidence="2" key="1">
    <citation type="submission" date="2020-02" db="EMBL/GenBank/DDBJ databases">
        <authorList>
            <person name="Meier V. D."/>
        </authorList>
    </citation>
    <scope>NUCLEOTIDE SEQUENCE</scope>
    <source>
        <strain evidence="2">AVDCRST_MAG21</strain>
    </source>
</reference>